<reference evidence="1" key="2">
    <citation type="submission" date="2024-10" db="UniProtKB">
        <authorList>
            <consortium name="EnsemblProtists"/>
        </authorList>
    </citation>
    <scope>IDENTIFICATION</scope>
</reference>
<dbReference type="SUPFAM" id="SSF53335">
    <property type="entry name" value="S-adenosyl-L-methionine-dependent methyltransferases"/>
    <property type="match status" value="1"/>
</dbReference>
<dbReference type="EnsemblProtists" id="EOD39146">
    <property type="protein sequence ID" value="EOD39146"/>
    <property type="gene ID" value="EMIHUDRAFT_251486"/>
</dbReference>
<evidence type="ECO:0008006" key="3">
    <source>
        <dbReference type="Google" id="ProtNLM"/>
    </source>
</evidence>
<dbReference type="InterPro" id="IPR029063">
    <property type="entry name" value="SAM-dependent_MTases_sf"/>
</dbReference>
<protein>
    <recommendedName>
        <fullName evidence="3">Class I SAM-dependent methyltransferase</fullName>
    </recommendedName>
</protein>
<sequence length="250" mass="27577">MRASKQPIDGEHVEAGRRLALDPTTQSSFANVYRRHKWGGVGGGPLRRVLLALIRSLGVHSMLDIPCGALVWQQALFASLRAANHPLRYHGADIVPFLVESHQRKRRDLTSPLQGMEANFSVVDFSDRQAALPAGFDLLLSRDGLQHNTLQQIARGLYTFSRAAAKWLLIGSYPDSQNTPMARAGSSRVELDLSAPPFCLPPRRVYLETSLLHTGCGRNRTGGARGKPCDHAKHLYLYGGADWRSPIEAH</sequence>
<dbReference type="Gene3D" id="3.40.50.150">
    <property type="entry name" value="Vaccinia Virus protein VP39"/>
    <property type="match status" value="1"/>
</dbReference>
<dbReference type="RefSeq" id="XP_005791575.1">
    <property type="nucleotide sequence ID" value="XM_005791518.1"/>
</dbReference>
<dbReference type="Proteomes" id="UP000013827">
    <property type="component" value="Unassembled WGS sequence"/>
</dbReference>
<dbReference type="HOGENOM" id="CLU_097354_0_0_1"/>
<dbReference type="AlphaFoldDB" id="A0A0D3KTR1"/>
<dbReference type="KEGG" id="ehx:EMIHUDRAFT_251486"/>
<dbReference type="eggNOG" id="ENOG502S88X">
    <property type="taxonomic scope" value="Eukaryota"/>
</dbReference>
<evidence type="ECO:0000313" key="2">
    <source>
        <dbReference type="Proteomes" id="UP000013827"/>
    </source>
</evidence>
<accession>A0A0D3KTR1</accession>
<dbReference type="PaxDb" id="2903-EOD39146"/>
<organism evidence="1 2">
    <name type="scientific">Emiliania huxleyi (strain CCMP1516)</name>
    <dbReference type="NCBI Taxonomy" id="280463"/>
    <lineage>
        <taxon>Eukaryota</taxon>
        <taxon>Haptista</taxon>
        <taxon>Haptophyta</taxon>
        <taxon>Prymnesiophyceae</taxon>
        <taxon>Isochrysidales</taxon>
        <taxon>Noelaerhabdaceae</taxon>
        <taxon>Emiliania</taxon>
    </lineage>
</organism>
<dbReference type="GeneID" id="17284418"/>
<evidence type="ECO:0000313" key="1">
    <source>
        <dbReference type="EnsemblProtists" id="EOD39146"/>
    </source>
</evidence>
<name>A0A0D3KTR1_EMIH1</name>
<keyword evidence="2" id="KW-1185">Reference proteome</keyword>
<proteinExistence type="predicted"/>
<reference evidence="2" key="1">
    <citation type="journal article" date="2013" name="Nature">
        <title>Pan genome of the phytoplankton Emiliania underpins its global distribution.</title>
        <authorList>
            <person name="Read B.A."/>
            <person name="Kegel J."/>
            <person name="Klute M.J."/>
            <person name="Kuo A."/>
            <person name="Lefebvre S.C."/>
            <person name="Maumus F."/>
            <person name="Mayer C."/>
            <person name="Miller J."/>
            <person name="Monier A."/>
            <person name="Salamov A."/>
            <person name="Young J."/>
            <person name="Aguilar M."/>
            <person name="Claverie J.M."/>
            <person name="Frickenhaus S."/>
            <person name="Gonzalez K."/>
            <person name="Herman E.K."/>
            <person name="Lin Y.C."/>
            <person name="Napier J."/>
            <person name="Ogata H."/>
            <person name="Sarno A.F."/>
            <person name="Shmutz J."/>
            <person name="Schroeder D."/>
            <person name="de Vargas C."/>
            <person name="Verret F."/>
            <person name="von Dassow P."/>
            <person name="Valentin K."/>
            <person name="Van de Peer Y."/>
            <person name="Wheeler G."/>
            <person name="Dacks J.B."/>
            <person name="Delwiche C.F."/>
            <person name="Dyhrman S.T."/>
            <person name="Glockner G."/>
            <person name="John U."/>
            <person name="Richards T."/>
            <person name="Worden A.Z."/>
            <person name="Zhang X."/>
            <person name="Grigoriev I.V."/>
            <person name="Allen A.E."/>
            <person name="Bidle K."/>
            <person name="Borodovsky M."/>
            <person name="Bowler C."/>
            <person name="Brownlee C."/>
            <person name="Cock J.M."/>
            <person name="Elias M."/>
            <person name="Gladyshev V.N."/>
            <person name="Groth M."/>
            <person name="Guda C."/>
            <person name="Hadaegh A."/>
            <person name="Iglesias-Rodriguez M.D."/>
            <person name="Jenkins J."/>
            <person name="Jones B.M."/>
            <person name="Lawson T."/>
            <person name="Leese F."/>
            <person name="Lindquist E."/>
            <person name="Lobanov A."/>
            <person name="Lomsadze A."/>
            <person name="Malik S.B."/>
            <person name="Marsh M.E."/>
            <person name="Mackinder L."/>
            <person name="Mock T."/>
            <person name="Mueller-Roeber B."/>
            <person name="Pagarete A."/>
            <person name="Parker M."/>
            <person name="Probert I."/>
            <person name="Quesneville H."/>
            <person name="Raines C."/>
            <person name="Rensing S.A."/>
            <person name="Riano-Pachon D.M."/>
            <person name="Richier S."/>
            <person name="Rokitta S."/>
            <person name="Shiraiwa Y."/>
            <person name="Soanes D.M."/>
            <person name="van der Giezen M."/>
            <person name="Wahlund T.M."/>
            <person name="Williams B."/>
            <person name="Wilson W."/>
            <person name="Wolfe G."/>
            <person name="Wurch L.L."/>
        </authorList>
    </citation>
    <scope>NUCLEOTIDE SEQUENCE</scope>
</reference>